<reference evidence="2" key="1">
    <citation type="submission" date="2023-10" db="EMBL/GenBank/DDBJ databases">
        <authorList>
            <person name="Chen Y."/>
            <person name="Shah S."/>
            <person name="Dougan E. K."/>
            <person name="Thang M."/>
            <person name="Chan C."/>
        </authorList>
    </citation>
    <scope>NUCLEOTIDE SEQUENCE [LARGE SCALE GENOMIC DNA]</scope>
</reference>
<keyword evidence="3" id="KW-1185">Reference proteome</keyword>
<keyword evidence="1" id="KW-1133">Transmembrane helix</keyword>
<keyword evidence="1" id="KW-0472">Membrane</keyword>
<evidence type="ECO:0000313" key="3">
    <source>
        <dbReference type="Proteomes" id="UP001189429"/>
    </source>
</evidence>
<accession>A0ABN9PH20</accession>
<gene>
    <name evidence="2" type="ORF">PCOR1329_LOCUS1858</name>
</gene>
<proteinExistence type="predicted"/>
<evidence type="ECO:0000313" key="2">
    <source>
        <dbReference type="EMBL" id="CAK0790612.1"/>
    </source>
</evidence>
<name>A0ABN9PH20_9DINO</name>
<dbReference type="EMBL" id="CAUYUJ010000451">
    <property type="protein sequence ID" value="CAK0790612.1"/>
    <property type="molecule type" value="Genomic_DNA"/>
</dbReference>
<keyword evidence="1" id="KW-0812">Transmembrane</keyword>
<sequence>MPVTDIVNITVSGSTLSIVGGTGKYPPRELPPHNLSLTVFRKILRLSIPTRGVGTYSVVLRGGSGSGGAGRGGTTVEAQWGVQDVARSEVVLYLLVGNRGDAGGGGASIIWMAEDCSRLAVAGGGGSAEYYLGDTPGAPPPGAFATVLAFSIGSSISGFYIVRHNPASLHDPVVFYVSLLIIIVLIIPGSLLANTLARRSSAQREERTTEMREGLDAFCAREAIDEFLKSRADTKVFPQLGDELVEKIKANSPQNTDYLLVSAPEHTKEKDLEVLSHARAFIKEIGHDNLAGDAKDRFHTQVMDKARMTQELKTWREAWKGKVCEGVKQVKRFRPASEIVLLTIDGGPECQWELEELKTKIIPQFTNIRLRQHTDFESFVRSFVSPE</sequence>
<organism evidence="2 3">
    <name type="scientific">Prorocentrum cordatum</name>
    <dbReference type="NCBI Taxonomy" id="2364126"/>
    <lineage>
        <taxon>Eukaryota</taxon>
        <taxon>Sar</taxon>
        <taxon>Alveolata</taxon>
        <taxon>Dinophyceae</taxon>
        <taxon>Prorocentrales</taxon>
        <taxon>Prorocentraceae</taxon>
        <taxon>Prorocentrum</taxon>
    </lineage>
</organism>
<dbReference type="Proteomes" id="UP001189429">
    <property type="component" value="Unassembled WGS sequence"/>
</dbReference>
<evidence type="ECO:0000256" key="1">
    <source>
        <dbReference type="SAM" id="Phobius"/>
    </source>
</evidence>
<protein>
    <submittedName>
        <fullName evidence="2">Uncharacterized protein</fullName>
    </submittedName>
</protein>
<comment type="caution">
    <text evidence="2">The sequence shown here is derived from an EMBL/GenBank/DDBJ whole genome shotgun (WGS) entry which is preliminary data.</text>
</comment>
<feature type="transmembrane region" description="Helical" evidence="1">
    <location>
        <begin position="142"/>
        <end position="162"/>
    </location>
</feature>
<feature type="transmembrane region" description="Helical" evidence="1">
    <location>
        <begin position="174"/>
        <end position="197"/>
    </location>
</feature>